<dbReference type="Proteomes" id="UP000249239">
    <property type="component" value="Unassembled WGS sequence"/>
</dbReference>
<keyword evidence="1" id="KW-0812">Transmembrane</keyword>
<dbReference type="AlphaFoldDB" id="A0A2W7MYW5"/>
<gene>
    <name evidence="2" type="ORF">LX69_03144</name>
</gene>
<reference evidence="2 3" key="1">
    <citation type="submission" date="2018-06" db="EMBL/GenBank/DDBJ databases">
        <title>Genomic Encyclopedia of Archaeal and Bacterial Type Strains, Phase II (KMG-II): from individual species to whole genera.</title>
        <authorList>
            <person name="Goeker M."/>
        </authorList>
    </citation>
    <scope>NUCLEOTIDE SEQUENCE [LARGE SCALE GENOMIC DNA]</scope>
    <source>
        <strain evidence="2 3">DSM 6779</strain>
    </source>
</reference>
<protein>
    <recommendedName>
        <fullName evidence="4">TRASH domain-containing protein</fullName>
    </recommendedName>
</protein>
<dbReference type="EMBL" id="QKZK01000040">
    <property type="protein sequence ID" value="PZX11337.1"/>
    <property type="molecule type" value="Genomic_DNA"/>
</dbReference>
<dbReference type="RefSeq" id="WP_111446947.1">
    <property type="nucleotide sequence ID" value="NZ_QKZK01000040.1"/>
</dbReference>
<dbReference type="OrthoDB" id="1122197at2"/>
<evidence type="ECO:0000313" key="3">
    <source>
        <dbReference type="Proteomes" id="UP000249239"/>
    </source>
</evidence>
<organism evidence="2 3">
    <name type="scientific">Breznakibacter xylanolyticus</name>
    <dbReference type="NCBI Taxonomy" id="990"/>
    <lineage>
        <taxon>Bacteria</taxon>
        <taxon>Pseudomonadati</taxon>
        <taxon>Bacteroidota</taxon>
        <taxon>Bacteroidia</taxon>
        <taxon>Marinilabiliales</taxon>
        <taxon>Marinilabiliaceae</taxon>
        <taxon>Breznakibacter</taxon>
    </lineage>
</organism>
<evidence type="ECO:0000256" key="1">
    <source>
        <dbReference type="SAM" id="Phobius"/>
    </source>
</evidence>
<comment type="caution">
    <text evidence="2">The sequence shown here is derived from an EMBL/GenBank/DDBJ whole genome shotgun (WGS) entry which is preliminary data.</text>
</comment>
<name>A0A2W7MYW5_9BACT</name>
<keyword evidence="1" id="KW-1133">Transmembrane helix</keyword>
<evidence type="ECO:0000313" key="2">
    <source>
        <dbReference type="EMBL" id="PZX11337.1"/>
    </source>
</evidence>
<sequence length="155" mass="18347">MKKKKLSKHQLREKQEIEDKKFNRTLIISFSILIVVTFSVLTFYTYGCDTKFLYHKWAWYGKEIPGEWACMNGDNLQIHKTSKVVYNDKVYYFCSQKCFNHLVNHFTKVAMVRDAFSGDSINKSEALIGLKDKGKPELVFFKNEETFNHYYESVK</sequence>
<proteinExistence type="predicted"/>
<keyword evidence="1" id="KW-0472">Membrane</keyword>
<evidence type="ECO:0008006" key="4">
    <source>
        <dbReference type="Google" id="ProtNLM"/>
    </source>
</evidence>
<keyword evidence="3" id="KW-1185">Reference proteome</keyword>
<feature type="transmembrane region" description="Helical" evidence="1">
    <location>
        <begin position="21"/>
        <end position="46"/>
    </location>
</feature>
<accession>A0A2W7MYW5</accession>